<evidence type="ECO:0000259" key="9">
    <source>
        <dbReference type="Pfam" id="PF00675"/>
    </source>
</evidence>
<dbReference type="GO" id="GO:0046872">
    <property type="term" value="F:metal ion binding"/>
    <property type="evidence" value="ECO:0007669"/>
    <property type="project" value="UniProtKB-KW"/>
</dbReference>
<dbReference type="Pfam" id="PF16187">
    <property type="entry name" value="Peptidase_M16_M"/>
    <property type="match status" value="1"/>
</dbReference>
<dbReference type="InterPro" id="IPR011765">
    <property type="entry name" value="Pept_M16_N"/>
</dbReference>
<gene>
    <name evidence="13" type="ORF">A3770_10p60090</name>
</gene>
<keyword evidence="5" id="KW-0862">Zinc</keyword>
<dbReference type="AlphaFoldDB" id="A0A5B8MT04"/>
<evidence type="ECO:0000256" key="6">
    <source>
        <dbReference type="ARBA" id="ARBA00023049"/>
    </source>
</evidence>
<accession>A0A5B8MT04</accession>
<dbReference type="Pfam" id="PF00675">
    <property type="entry name" value="Peptidase_M16"/>
    <property type="match status" value="1"/>
</dbReference>
<dbReference type="InterPro" id="IPR011249">
    <property type="entry name" value="Metalloenz_LuxS/M16"/>
</dbReference>
<evidence type="ECO:0000313" key="13">
    <source>
        <dbReference type="EMBL" id="QDZ23491.1"/>
    </source>
</evidence>
<dbReference type="InterPro" id="IPR032632">
    <property type="entry name" value="Peptidase_M16_M"/>
</dbReference>
<keyword evidence="4" id="KW-0378">Hydrolase</keyword>
<keyword evidence="14" id="KW-1185">Reference proteome</keyword>
<evidence type="ECO:0000256" key="8">
    <source>
        <dbReference type="SAM" id="MobiDB-lite"/>
    </source>
</evidence>
<dbReference type="PANTHER" id="PTHR43690:SF18">
    <property type="entry name" value="INSULIN-DEGRADING ENZYME-RELATED"/>
    <property type="match status" value="1"/>
</dbReference>
<feature type="region of interest" description="Disordered" evidence="8">
    <location>
        <begin position="37"/>
        <end position="92"/>
    </location>
</feature>
<dbReference type="SUPFAM" id="SSF63411">
    <property type="entry name" value="LuxS/MPP-like metallohydrolase"/>
    <property type="match status" value="4"/>
</dbReference>
<evidence type="ECO:0000313" key="14">
    <source>
        <dbReference type="Proteomes" id="UP000316726"/>
    </source>
</evidence>
<sequence>MVVDLDGVVIHKPDTDKRRYKKVVLANGLVVLLISDPDMVDQGDGGEGGNGAGAMGDDMASGSEDDDDDDDYDDDDDDDDDDSSEDSSSTKKAAVAMCVHTGSFSDFEEIPGVSHFLEHMLFMGSKDFPNENEYDSFLSKNGGASNAYTDMECTNYYFDVQPKGLRGGLQRFAGFFVSPLCKSDSVDREVQAVESEFVQALQNNAARLSQLRCHTAAEGTVHNKFTWGNFKSLIELPTSKGLVPRDLLLKYYKAEYSAERMSLVILGGEDLGTLETWAGDLFSRVPSGLGPPVSFSGQKKPFEGGRVYKLPMTKEGHELHVLFQLPCLHKFYESKPDDYVSHLIGHEGSNSLLSVLKSKGLVTQISAGVAQDGESRSTAGFMFNVTFVLTEAGLKFGDDGFGIVEYLFAYINLIKEIGPQKWIWDEIAQASKIKFKFAEEEEAMDYVQELAVNLRLYKTEHVLEGDYLHDRWDPELVKEILEYFKPSNMRVEVQSSSFKDRSLPEEEPWFKIPFSARRLSEEECERLAGFSDAPGIDLPPKNEYLPSDFSVRAQDFLQEERGGYEEAGKFVCPTPEALMAPPLLVSTSANTEAWYKFDRFFKTPRMASLLSFRLDDISSSAEQSVLLKLSTKVLEDMLVETTYLADVAGLTTFVYSCQDRLEIRIEGFSHKLPVLLEKILDGMANFTPTAERFEACKETLKRALKNSIAKPARHATYLRLISLVMESWPLEFQLEALDELTIAKCKGFISSLLAKGQRQVLIHGNITLNETQKVILDTKKHFSEDPPRAKCAKKLAELKPGQNFVHAALVQNKSEKNNASEVYFQVGPENHVDYAALSLLEQIMYEPFFDTLRTKEQLGYSVSCSLKNTYGMLGFCFSIVSAKFSPLHIEERVEAFIKDFFKVLSDMTDAEFKQHIQSAIEAKHQQDQTLIEEAERHWEQISMGRYDFFQRHHHAVEINKWGKEAFLAWFGKYFSLDSGDCKRLNVRIFNTDHEASVADERSYSAGDLMNFRDEVKVFTKKFSPPEKSGPQIT</sequence>
<dbReference type="PROSITE" id="PS00143">
    <property type="entry name" value="INSULINASE"/>
    <property type="match status" value="1"/>
</dbReference>
<dbReference type="GO" id="GO:0004222">
    <property type="term" value="F:metalloendopeptidase activity"/>
    <property type="evidence" value="ECO:0007669"/>
    <property type="project" value="InterPro"/>
</dbReference>
<comment type="similarity">
    <text evidence="1 7">Belongs to the peptidase M16 family.</text>
</comment>
<dbReference type="Pfam" id="PF05193">
    <property type="entry name" value="Peptidase_M16_C"/>
    <property type="match status" value="1"/>
</dbReference>
<dbReference type="FunFam" id="3.30.830.10:FF:000005">
    <property type="entry name" value="nardilysin isoform X1"/>
    <property type="match status" value="1"/>
</dbReference>
<dbReference type="GO" id="GO:0005737">
    <property type="term" value="C:cytoplasm"/>
    <property type="evidence" value="ECO:0007669"/>
    <property type="project" value="UniProtKB-ARBA"/>
</dbReference>
<organism evidence="13 14">
    <name type="scientific">Chloropicon primus</name>
    <dbReference type="NCBI Taxonomy" id="1764295"/>
    <lineage>
        <taxon>Eukaryota</taxon>
        <taxon>Viridiplantae</taxon>
        <taxon>Chlorophyta</taxon>
        <taxon>Chloropicophyceae</taxon>
        <taxon>Chloropicales</taxon>
        <taxon>Chloropicaceae</taxon>
        <taxon>Chloropicon</taxon>
    </lineage>
</organism>
<evidence type="ECO:0000259" key="11">
    <source>
        <dbReference type="Pfam" id="PF16187"/>
    </source>
</evidence>
<evidence type="ECO:0000256" key="1">
    <source>
        <dbReference type="ARBA" id="ARBA00007261"/>
    </source>
</evidence>
<evidence type="ECO:0000256" key="3">
    <source>
        <dbReference type="ARBA" id="ARBA00022723"/>
    </source>
</evidence>
<feature type="domain" description="Peptidase M16 N-terminal" evidence="9">
    <location>
        <begin position="84"/>
        <end position="212"/>
    </location>
</feature>
<feature type="compositionally biased region" description="Acidic residues" evidence="8">
    <location>
        <begin position="63"/>
        <end position="85"/>
    </location>
</feature>
<dbReference type="PANTHER" id="PTHR43690">
    <property type="entry name" value="NARDILYSIN"/>
    <property type="match status" value="1"/>
</dbReference>
<feature type="domain" description="Peptidase M16 C-terminal" evidence="10">
    <location>
        <begin position="245"/>
        <end position="429"/>
    </location>
</feature>
<dbReference type="InterPro" id="IPR050626">
    <property type="entry name" value="Peptidase_M16"/>
</dbReference>
<protein>
    <submittedName>
        <fullName evidence="13">Insulinase-like metalloprotease</fullName>
    </submittedName>
</protein>
<feature type="domain" description="Peptidase M16 middle/third" evidence="11">
    <location>
        <begin position="435"/>
        <end position="735"/>
    </location>
</feature>
<evidence type="ECO:0000256" key="4">
    <source>
        <dbReference type="ARBA" id="ARBA00022801"/>
    </source>
</evidence>
<reference evidence="13 14" key="1">
    <citation type="submission" date="2018-07" db="EMBL/GenBank/DDBJ databases">
        <title>The complete nuclear genome of the prasinophyte Chloropicon primus (CCMP1205).</title>
        <authorList>
            <person name="Pombert J.-F."/>
            <person name="Otis C."/>
            <person name="Turmel M."/>
            <person name="Lemieux C."/>
        </authorList>
    </citation>
    <scope>NUCLEOTIDE SEQUENCE [LARGE SCALE GENOMIC DNA]</scope>
    <source>
        <strain evidence="13 14">CCMP1205</strain>
    </source>
</reference>
<dbReference type="STRING" id="1764295.A0A5B8MT04"/>
<dbReference type="InterPro" id="IPR054734">
    <property type="entry name" value="PqqF-like_C_4"/>
</dbReference>
<evidence type="ECO:0000259" key="12">
    <source>
        <dbReference type="Pfam" id="PF22456"/>
    </source>
</evidence>
<proteinExistence type="inferred from homology"/>
<name>A0A5B8MT04_9CHLO</name>
<keyword evidence="2 13" id="KW-0645">Protease</keyword>
<keyword evidence="6 13" id="KW-0482">Metalloprotease</keyword>
<keyword evidence="3" id="KW-0479">Metal-binding</keyword>
<evidence type="ECO:0000256" key="7">
    <source>
        <dbReference type="RuleBase" id="RU004447"/>
    </source>
</evidence>
<evidence type="ECO:0000256" key="2">
    <source>
        <dbReference type="ARBA" id="ARBA00022670"/>
    </source>
</evidence>
<dbReference type="InterPro" id="IPR007863">
    <property type="entry name" value="Peptidase_M16_C"/>
</dbReference>
<feature type="compositionally biased region" description="Gly residues" evidence="8">
    <location>
        <begin position="43"/>
        <end position="54"/>
    </location>
</feature>
<evidence type="ECO:0000256" key="5">
    <source>
        <dbReference type="ARBA" id="ARBA00022833"/>
    </source>
</evidence>
<dbReference type="Pfam" id="PF22456">
    <property type="entry name" value="PqqF-like_C_4"/>
    <property type="match status" value="1"/>
</dbReference>
<dbReference type="Proteomes" id="UP000316726">
    <property type="component" value="Chromosome 10"/>
</dbReference>
<feature type="domain" description="Coenzyme PQQ synthesis protein F-like C-terminal lobe" evidence="12">
    <location>
        <begin position="839"/>
        <end position="938"/>
    </location>
</feature>
<dbReference type="InterPro" id="IPR001431">
    <property type="entry name" value="Pept_M16_Zn_BS"/>
</dbReference>
<dbReference type="OrthoDB" id="952271at2759"/>
<dbReference type="Gene3D" id="3.30.830.10">
    <property type="entry name" value="Metalloenzyme, LuxS/M16 peptidase-like"/>
    <property type="match status" value="4"/>
</dbReference>
<evidence type="ECO:0000259" key="10">
    <source>
        <dbReference type="Pfam" id="PF05193"/>
    </source>
</evidence>
<dbReference type="EMBL" id="CP031043">
    <property type="protein sequence ID" value="QDZ23491.1"/>
    <property type="molecule type" value="Genomic_DNA"/>
</dbReference>
<dbReference type="GO" id="GO:0006508">
    <property type="term" value="P:proteolysis"/>
    <property type="evidence" value="ECO:0007669"/>
    <property type="project" value="UniProtKB-KW"/>
</dbReference>